<dbReference type="STRING" id="983964.A0A2T4ACJ9"/>
<dbReference type="EMBL" id="KZ679680">
    <property type="protein sequence ID" value="PTB54814.1"/>
    <property type="molecule type" value="Genomic_DNA"/>
</dbReference>
<feature type="region of interest" description="Disordered" evidence="1">
    <location>
        <begin position="300"/>
        <end position="330"/>
    </location>
</feature>
<keyword evidence="2" id="KW-1133">Transmembrane helix</keyword>
<feature type="compositionally biased region" description="Polar residues" evidence="1">
    <location>
        <begin position="1043"/>
        <end position="1062"/>
    </location>
</feature>
<feature type="compositionally biased region" description="Low complexity" evidence="1">
    <location>
        <begin position="684"/>
        <end position="717"/>
    </location>
</feature>
<protein>
    <recommendedName>
        <fullName evidence="6">Extracellular membrane protein CFEM domain-containing protein</fullName>
    </recommendedName>
</protein>
<feature type="compositionally biased region" description="Polar residues" evidence="1">
    <location>
        <begin position="674"/>
        <end position="683"/>
    </location>
</feature>
<reference evidence="4 5" key="1">
    <citation type="submission" date="2016-07" db="EMBL/GenBank/DDBJ databases">
        <title>Multiple horizontal gene transfer events from other fungi enriched the ability of initially mycotrophic Trichoderma (Ascomycota) to feed on dead plant biomass.</title>
        <authorList>
            <consortium name="DOE Joint Genome Institute"/>
            <person name="Aerts A."/>
            <person name="Atanasova L."/>
            <person name="Chenthamara K."/>
            <person name="Zhang J."/>
            <person name="Grujic M."/>
            <person name="Henrissat B."/>
            <person name="Kuo A."/>
            <person name="Salamov A."/>
            <person name="Lipzen A."/>
            <person name="Labutti K."/>
            <person name="Barry K."/>
            <person name="Miao Y."/>
            <person name="Rahimi M.J."/>
            <person name="Shen Q."/>
            <person name="Grigoriev I.V."/>
            <person name="Kubicek C.P."/>
            <person name="Druzhinina I.S."/>
        </authorList>
    </citation>
    <scope>NUCLEOTIDE SEQUENCE [LARGE SCALE GENOMIC DNA]</scope>
    <source>
        <strain evidence="4 5">CBS 226.95</strain>
    </source>
</reference>
<feature type="transmembrane region" description="Helical" evidence="2">
    <location>
        <begin position="415"/>
        <end position="439"/>
    </location>
</feature>
<evidence type="ECO:0000256" key="1">
    <source>
        <dbReference type="SAM" id="MobiDB-lite"/>
    </source>
</evidence>
<organism evidence="4 5">
    <name type="scientific">Trichoderma harzianum CBS 226.95</name>
    <dbReference type="NCBI Taxonomy" id="983964"/>
    <lineage>
        <taxon>Eukaryota</taxon>
        <taxon>Fungi</taxon>
        <taxon>Dikarya</taxon>
        <taxon>Ascomycota</taxon>
        <taxon>Pezizomycotina</taxon>
        <taxon>Sordariomycetes</taxon>
        <taxon>Hypocreomycetidae</taxon>
        <taxon>Hypocreales</taxon>
        <taxon>Hypocreaceae</taxon>
        <taxon>Trichoderma</taxon>
    </lineage>
</organism>
<feature type="compositionally biased region" description="Low complexity" evidence="1">
    <location>
        <begin position="226"/>
        <end position="241"/>
    </location>
</feature>
<evidence type="ECO:0000256" key="3">
    <source>
        <dbReference type="SAM" id="SignalP"/>
    </source>
</evidence>
<feature type="region of interest" description="Disordered" evidence="1">
    <location>
        <begin position="1076"/>
        <end position="1141"/>
    </location>
</feature>
<feature type="signal peptide" evidence="3">
    <location>
        <begin position="1"/>
        <end position="27"/>
    </location>
</feature>
<dbReference type="GeneID" id="36623650"/>
<feature type="compositionally biased region" description="Polar residues" evidence="1">
    <location>
        <begin position="1086"/>
        <end position="1095"/>
    </location>
</feature>
<keyword evidence="2" id="KW-0812">Transmembrane</keyword>
<accession>A0A2T4ACJ9</accession>
<name>A0A2T4ACJ9_TRIHA</name>
<feature type="compositionally biased region" description="Low complexity" evidence="1">
    <location>
        <begin position="868"/>
        <end position="901"/>
    </location>
</feature>
<dbReference type="RefSeq" id="XP_024774491.1">
    <property type="nucleotide sequence ID" value="XM_024915084.1"/>
</dbReference>
<keyword evidence="3" id="KW-0732">Signal</keyword>
<sequence length="1141" mass="121444">MFSDRMSRRLPSYMLLLLITLIYTVTAAPLNSSGDIDSFIPSCAAQCFNSFLNISYADRPARTLAALCPRIGAYGFTIGEAAVQCLAVERAAGACSKQVASDAVIDKAFFMCYGQLGAVQPTHSVITATLAVPLFGTGPITFPPETKTSHRTGIPTAIPSQTLPSSLSLPTTLVTDPTSFSSSRPSRTRSTNGLTTKATTKPSSTSPKSSMTSPAEILTTDPVAPTFTETSTSATETSTTTNVPDGVLGGQGEKKASASLSTGQVAGIAIGCIVGVGFIGFGIAVFCRCLRKRRSRFGRKMRKGGRPLRDSWNSNAEKGPHGGGGTDSWIANQLRAPLDPGPMPGPTKSWYNRASWRPSAIGLAISPANTRDVTRATTPTSARPLSKLLPAKPVMNQGPPRLEVSLPSRDGDSHFGAAAIMGAAAAGAASGAIMSGAIAGSSSPKPAAQPKSQPFPKPMIRPAMRQPAMPEPSVRPRNLTPPGKPQSPSPLKLIIPKTGNLKPFVPVVTRHDSSITRHDSSTTEFEEDGRSSLSPGGQIWRPPSADPHKAAPYYVADRSGNWRLGDPARAQEIAELEASISPLTAAPKSAAPKLVAGLGLATGAAGALALVKAASQRRDNRAGEASKAAEESRQGALGITMSPEQTIRAVEPSLSSDEEIQEQDLQPYAPRPLFSNNGNSSNYPRRSLTNRRSSTRSLTRPRITSTDSGITTISTSTDDTDLRSPPPLEQPSNLSPVVESPRSLRPRRGQSPTQYPKIPASLGAALPYSGNLNSDAAATKSVAVATGYAKPTAMGDRPAQPSPSFGAPLAAGTMSSADGNMPKNQGKKFMGPRAMESPGAIRTGSPMMRGEGSAFKPDERYYQGPRNQAPQQAGSASQPGSSSRPYPPQQQQQQQQQYPAQTHQRRPSNNSSIPYRLPPHPTAYRPNIDSSGYPYQTRLPEYNNQGPSTYNLPHPPQQNRYPHHHPRNHQPPFVQQPAARPVSQHLQQLQQIQQRQQQPSQRPQQPQPQPQQQQQRRPQQQNLHLQPLAPSYYPDALPPTAPLTGNSVATTTSAHSADSQASSLLAKRLGTSRAANMAIPVPPPSGTSSSAQSKWLRQGADLSSPRMPPPPQEPTELPATPVWKPRLTPTRRGDDLFLIAQ</sequence>
<feature type="compositionally biased region" description="Low complexity" evidence="1">
    <location>
        <begin position="159"/>
        <end position="214"/>
    </location>
</feature>
<feature type="transmembrane region" description="Helical" evidence="2">
    <location>
        <begin position="265"/>
        <end position="290"/>
    </location>
</feature>
<feature type="compositionally biased region" description="Low complexity" evidence="1">
    <location>
        <begin position="984"/>
        <end position="1028"/>
    </location>
</feature>
<feature type="chain" id="PRO_5015635013" description="Extracellular membrane protein CFEM domain-containing protein" evidence="3">
    <location>
        <begin position="28"/>
        <end position="1141"/>
    </location>
</feature>
<dbReference type="Proteomes" id="UP000241690">
    <property type="component" value="Unassembled WGS sequence"/>
</dbReference>
<evidence type="ECO:0000313" key="4">
    <source>
        <dbReference type="EMBL" id="PTB54814.1"/>
    </source>
</evidence>
<evidence type="ECO:0000313" key="5">
    <source>
        <dbReference type="Proteomes" id="UP000241690"/>
    </source>
</evidence>
<feature type="compositionally biased region" description="Basic and acidic residues" evidence="1">
    <location>
        <begin position="512"/>
        <end position="521"/>
    </location>
</feature>
<evidence type="ECO:0008006" key="6">
    <source>
        <dbReference type="Google" id="ProtNLM"/>
    </source>
</evidence>
<feature type="region of interest" description="Disordered" evidence="1">
    <location>
        <begin position="439"/>
        <end position="496"/>
    </location>
</feature>
<feature type="compositionally biased region" description="Polar residues" evidence="1">
    <location>
        <begin position="942"/>
        <end position="951"/>
    </location>
</feature>
<feature type="compositionally biased region" description="Low complexity" evidence="1">
    <location>
        <begin position="439"/>
        <end position="452"/>
    </location>
</feature>
<feature type="region of interest" description="Disordered" evidence="1">
    <location>
        <begin position="143"/>
        <end position="249"/>
    </location>
</feature>
<feature type="region of interest" description="Disordered" evidence="1">
    <location>
        <begin position="512"/>
        <end position="552"/>
    </location>
</feature>
<keyword evidence="2" id="KW-0472">Membrane</keyword>
<feature type="compositionally biased region" description="Basic and acidic residues" evidence="1">
    <location>
        <begin position="616"/>
        <end position="633"/>
    </location>
</feature>
<feature type="region of interest" description="Disordered" evidence="1">
    <location>
        <begin position="614"/>
        <end position="758"/>
    </location>
</feature>
<evidence type="ECO:0000256" key="2">
    <source>
        <dbReference type="SAM" id="Phobius"/>
    </source>
</evidence>
<gene>
    <name evidence="4" type="ORF">M431DRAFT_430024</name>
</gene>
<feature type="region of interest" description="Disordered" evidence="1">
    <location>
        <begin position="792"/>
        <end position="1062"/>
    </location>
</feature>
<keyword evidence="5" id="KW-1185">Reference proteome</keyword>
<proteinExistence type="predicted"/>
<dbReference type="AlphaFoldDB" id="A0A2T4ACJ9"/>